<evidence type="ECO:0000313" key="6">
    <source>
        <dbReference type="Proteomes" id="UP000245959"/>
    </source>
</evidence>
<accession>A0A2U1AT14</accession>
<dbReference type="GO" id="GO:0004565">
    <property type="term" value="F:beta-galactosidase activity"/>
    <property type="evidence" value="ECO:0007669"/>
    <property type="project" value="InterPro"/>
</dbReference>
<organism evidence="5 6">
    <name type="scientific">Victivallis vadensis</name>
    <dbReference type="NCBI Taxonomy" id="172901"/>
    <lineage>
        <taxon>Bacteria</taxon>
        <taxon>Pseudomonadati</taxon>
        <taxon>Lentisphaerota</taxon>
        <taxon>Lentisphaeria</taxon>
        <taxon>Victivallales</taxon>
        <taxon>Victivallaceae</taxon>
        <taxon>Victivallis</taxon>
    </lineage>
</organism>
<evidence type="ECO:0000313" key="5">
    <source>
        <dbReference type="EMBL" id="PVY39540.1"/>
    </source>
</evidence>
<dbReference type="SUPFAM" id="SSF51445">
    <property type="entry name" value="(Trans)glycosidases"/>
    <property type="match status" value="1"/>
</dbReference>
<keyword evidence="6" id="KW-1185">Reference proteome</keyword>
<dbReference type="Gene3D" id="3.20.20.80">
    <property type="entry name" value="Glycosidases"/>
    <property type="match status" value="1"/>
</dbReference>
<evidence type="ECO:0000256" key="1">
    <source>
        <dbReference type="ARBA" id="ARBA00022801"/>
    </source>
</evidence>
<dbReference type="InterPro" id="IPR013529">
    <property type="entry name" value="Glyco_hydro_42_N"/>
</dbReference>
<dbReference type="GO" id="GO:0009341">
    <property type="term" value="C:beta-galactosidase complex"/>
    <property type="evidence" value="ECO:0007669"/>
    <property type="project" value="InterPro"/>
</dbReference>
<evidence type="ECO:0000256" key="3">
    <source>
        <dbReference type="SAM" id="SignalP"/>
    </source>
</evidence>
<evidence type="ECO:0000259" key="4">
    <source>
        <dbReference type="Pfam" id="PF02449"/>
    </source>
</evidence>
<dbReference type="Gene3D" id="3.40.50.880">
    <property type="match status" value="1"/>
</dbReference>
<dbReference type="OrthoDB" id="222556at2"/>
<dbReference type="EMBL" id="QEKH01000020">
    <property type="protein sequence ID" value="PVY39540.1"/>
    <property type="molecule type" value="Genomic_DNA"/>
</dbReference>
<keyword evidence="3" id="KW-0732">Signal</keyword>
<dbReference type="CDD" id="cd00551">
    <property type="entry name" value="AmyAc_family"/>
    <property type="match status" value="1"/>
</dbReference>
<proteinExistence type="predicted"/>
<sequence length="723" mass="81030">MKHILLLTAALASLPLMAGDALDAYRKEVKPFLEEKKLDAYGKMRHLLINRFQSQLEGSFYNNVPELREPARREVEEMAAAETRRLQAIAAGKASAVPVPVRKKGEYPRIDGAKLVQNVVWPDGKTEERPVYLFGFGAFRGMWSDLDFLGELGINYIQAEVGPSHVYPEENRYDDRREREFRTLTGKAEKYGILMDLLISPHYLPQWFFDKNPDAKVHLGGFLRVGLNRPATQELMRKCYGKFLPLLASQPALWSVSVTNEPVAFLWHKDVDTPRLWQEYLTEKYRTIDGLNRKWGTEYADFKAVKPVLAPPRVPFAFDPRLYDWTDFNAARLAGWIGSLGKMTREYLPGKPQGTKMIQRNFKQYDLIQGVDVYYFTRNGELNGFDGGTRPGADSFLHQMVARSLLLGARKAPLINSEHHLLRDRNVDPVPAGFVRAAFFTDALTGLNGSVAWNWDWDGSNRNSLFIGLFRYRPRATEEYVRTGLDLMRLAPDVAAISGVEPEVGILYSRANLLWNQESIETLNRTFAAVSAAGLQPVVIPDQVLASGELAERFPELKVLILPDVRYLPDEAYAGLEVFMQQGFHDNRGVLAVGGLPELTPYGKKRDTAIFDDTAVSVERLAIADAEAGKVARQLEKFAVKPAVTLTAADGKPALNVFFRSAVRDGRRIVAAVNLSDEPTAELQWRDASGKPGAMTDAASLTPEGVKTNFRLAPWQVVLGELN</sequence>
<dbReference type="Pfam" id="PF02449">
    <property type="entry name" value="Glyco_hydro_42"/>
    <property type="match status" value="1"/>
</dbReference>
<feature type="chain" id="PRO_5015396223" evidence="3">
    <location>
        <begin position="19"/>
        <end position="723"/>
    </location>
</feature>
<name>A0A2U1AT14_9BACT</name>
<dbReference type="InterPro" id="IPR017853">
    <property type="entry name" value="GH"/>
</dbReference>
<gene>
    <name evidence="5" type="ORF">C8D82_12016</name>
</gene>
<dbReference type="InterPro" id="IPR029062">
    <property type="entry name" value="Class_I_gatase-like"/>
</dbReference>
<keyword evidence="1" id="KW-0378">Hydrolase</keyword>
<feature type="domain" description="Glycoside hydrolase family 42 N-terminal" evidence="4">
    <location>
        <begin position="144"/>
        <end position="372"/>
    </location>
</feature>
<dbReference type="GO" id="GO:0005975">
    <property type="term" value="P:carbohydrate metabolic process"/>
    <property type="evidence" value="ECO:0007669"/>
    <property type="project" value="InterPro"/>
</dbReference>
<comment type="caution">
    <text evidence="5">The sequence shown here is derived from an EMBL/GenBank/DDBJ whole genome shotgun (WGS) entry which is preliminary data.</text>
</comment>
<dbReference type="AlphaFoldDB" id="A0A2U1AT14"/>
<dbReference type="Proteomes" id="UP000245959">
    <property type="component" value="Unassembled WGS sequence"/>
</dbReference>
<reference evidence="5 6" key="1">
    <citation type="submission" date="2018-04" db="EMBL/GenBank/DDBJ databases">
        <title>Genomic Encyclopedia of Type Strains, Phase IV (KMG-IV): sequencing the most valuable type-strain genomes for metagenomic binning, comparative biology and taxonomic classification.</title>
        <authorList>
            <person name="Goeker M."/>
        </authorList>
    </citation>
    <scope>NUCLEOTIDE SEQUENCE [LARGE SCALE GENOMIC DNA]</scope>
    <source>
        <strain evidence="5 6">DSM 14823</strain>
    </source>
</reference>
<protein>
    <submittedName>
        <fullName evidence="5">Beta-galactosidase-like protein</fullName>
    </submittedName>
</protein>
<dbReference type="GeneID" id="78295919"/>
<dbReference type="RefSeq" id="WP_116884628.1">
    <property type="nucleotide sequence ID" value="NZ_CABMMC010000102.1"/>
</dbReference>
<evidence type="ECO:0000256" key="2">
    <source>
        <dbReference type="ARBA" id="ARBA00023295"/>
    </source>
</evidence>
<feature type="signal peptide" evidence="3">
    <location>
        <begin position="1"/>
        <end position="18"/>
    </location>
</feature>
<keyword evidence="2" id="KW-0326">Glycosidase</keyword>